<dbReference type="InterPro" id="IPR025662">
    <property type="entry name" value="Sigma_54_int_dom_ATP-bd_1"/>
</dbReference>
<dbReference type="Gene3D" id="3.40.50.300">
    <property type="entry name" value="P-loop containing nucleotide triphosphate hydrolases"/>
    <property type="match status" value="1"/>
</dbReference>
<keyword evidence="5" id="KW-0804">Transcription</keyword>
<dbReference type="Gene3D" id="3.30.450.40">
    <property type="match status" value="1"/>
</dbReference>
<dbReference type="PANTHER" id="PTHR32071">
    <property type="entry name" value="TRANSCRIPTIONAL REGULATORY PROTEIN"/>
    <property type="match status" value="1"/>
</dbReference>
<keyword evidence="1" id="KW-0547">Nucleotide-binding</keyword>
<dbReference type="Gene3D" id="1.10.10.60">
    <property type="entry name" value="Homeodomain-like"/>
    <property type="match status" value="1"/>
</dbReference>
<dbReference type="OrthoDB" id="9782110at2"/>
<accession>A0A0Q0W6I0</accession>
<dbReference type="FunFam" id="3.40.50.300:FF:000006">
    <property type="entry name" value="DNA-binding transcriptional regulator NtrC"/>
    <property type="match status" value="1"/>
</dbReference>
<keyword evidence="3" id="KW-0805">Transcription regulation</keyword>
<evidence type="ECO:0000313" key="8">
    <source>
        <dbReference type="Proteomes" id="UP000050443"/>
    </source>
</evidence>
<dbReference type="PANTHER" id="PTHR32071:SF57">
    <property type="entry name" value="C4-DICARBOXYLATE TRANSPORT TRANSCRIPTIONAL REGULATORY PROTEIN DCTD"/>
    <property type="match status" value="1"/>
</dbReference>
<dbReference type="PATRIC" id="fig|362413.3.peg.678"/>
<gene>
    <name evidence="7" type="ORF">RC62_699</name>
</gene>
<dbReference type="PROSITE" id="PS00675">
    <property type="entry name" value="SIGMA54_INTERACT_1"/>
    <property type="match status" value="1"/>
</dbReference>
<dbReference type="InterPro" id="IPR025944">
    <property type="entry name" value="Sigma_54_int_dom_CS"/>
</dbReference>
<evidence type="ECO:0000256" key="4">
    <source>
        <dbReference type="ARBA" id="ARBA00023125"/>
    </source>
</evidence>
<organism evidence="7 8">
    <name type="scientific">Flavobacterium aquidurense</name>
    <dbReference type="NCBI Taxonomy" id="362413"/>
    <lineage>
        <taxon>Bacteria</taxon>
        <taxon>Pseudomonadati</taxon>
        <taxon>Bacteroidota</taxon>
        <taxon>Flavobacteriia</taxon>
        <taxon>Flavobacteriales</taxon>
        <taxon>Flavobacteriaceae</taxon>
        <taxon>Flavobacterium</taxon>
    </lineage>
</organism>
<evidence type="ECO:0000256" key="2">
    <source>
        <dbReference type="ARBA" id="ARBA00022840"/>
    </source>
</evidence>
<evidence type="ECO:0000259" key="6">
    <source>
        <dbReference type="PROSITE" id="PS50045"/>
    </source>
</evidence>
<evidence type="ECO:0000256" key="5">
    <source>
        <dbReference type="ARBA" id="ARBA00023163"/>
    </source>
</evidence>
<dbReference type="InterPro" id="IPR025943">
    <property type="entry name" value="Sigma_54_int_dom_ATP-bd_2"/>
</dbReference>
<dbReference type="PROSITE" id="PS00688">
    <property type="entry name" value="SIGMA54_INTERACT_3"/>
    <property type="match status" value="1"/>
</dbReference>
<feature type="domain" description="Sigma-54 factor interaction" evidence="6">
    <location>
        <begin position="213"/>
        <end position="442"/>
    </location>
</feature>
<dbReference type="PROSITE" id="PS50045">
    <property type="entry name" value="SIGMA54_INTERACT_4"/>
    <property type="match status" value="1"/>
</dbReference>
<keyword evidence="4" id="KW-0238">DNA-binding</keyword>
<evidence type="ECO:0000313" key="7">
    <source>
        <dbReference type="EMBL" id="KQB40015.1"/>
    </source>
</evidence>
<name>A0A0Q0W6I0_9FLAO</name>
<dbReference type="Pfam" id="PF00158">
    <property type="entry name" value="Sigma54_activat"/>
    <property type="match status" value="1"/>
</dbReference>
<dbReference type="EMBL" id="JRLF01000011">
    <property type="protein sequence ID" value="KQB40015.1"/>
    <property type="molecule type" value="Genomic_DNA"/>
</dbReference>
<dbReference type="InterPro" id="IPR002078">
    <property type="entry name" value="Sigma_54_int"/>
</dbReference>
<evidence type="ECO:0000256" key="1">
    <source>
        <dbReference type="ARBA" id="ARBA00022741"/>
    </source>
</evidence>
<evidence type="ECO:0000256" key="3">
    <source>
        <dbReference type="ARBA" id="ARBA00023015"/>
    </source>
</evidence>
<dbReference type="SMART" id="SM00382">
    <property type="entry name" value="AAA"/>
    <property type="match status" value="1"/>
</dbReference>
<dbReference type="SUPFAM" id="SSF46689">
    <property type="entry name" value="Homeodomain-like"/>
    <property type="match status" value="1"/>
</dbReference>
<dbReference type="InterPro" id="IPR027417">
    <property type="entry name" value="P-loop_NTPase"/>
</dbReference>
<sequence length="527" mass="59918">MDKIKAAQKLMQEREKEHFLLLSLSNSFARCLDYDEFLNVVNQELKDHLLFDFLAIGTTDQHEKQYQLFFHSDQKIAKSSEGLCYDVNDCFFYEALRSADPVRIDLGLPNPKKNAIPPFITNTSVFGMRELVILPLEYHKHNPSVLFLFFRKPQTLDRNAIRLLKGLTLPLALAVSNILVMRKLENKHENVSLSDILKFNPAKSQKEENNTKIIGNSVAIKKVKTLIHQVAPSDSGVLILGESGTGKEVVASEIHTNSSRSEKPMIKVNCAAIPVHLIESELFGHEKGSFTGAVEKRIGKFELANNGTLFLDEIGDLPLEMQTKLLRVLQEREFDRIGGKKAKKVNVRIIAATNKDLQLEMQEGRFRKDLFYRLNIFPVTIPPLRDRKEDIPDLCLHFLNKYSISTKKKNKTLSAHALKEIIHHSWPGNIRELEHCIERSILLADGTVINDVSFLLDNEKILASNIHSEFRIKSLKEMEKEYILKVIKLCNGRISGPNGAAVKLEIPSTTLISKMQKLGIKKQHFLE</sequence>
<dbReference type="AlphaFoldDB" id="A0A0Q0W6I0"/>
<keyword evidence="2" id="KW-0067">ATP-binding</keyword>
<dbReference type="InterPro" id="IPR058031">
    <property type="entry name" value="AAA_lid_NorR"/>
</dbReference>
<dbReference type="CDD" id="cd00009">
    <property type="entry name" value="AAA"/>
    <property type="match status" value="1"/>
</dbReference>
<dbReference type="GO" id="GO:0003677">
    <property type="term" value="F:DNA binding"/>
    <property type="evidence" value="ECO:0007669"/>
    <property type="project" value="UniProtKB-KW"/>
</dbReference>
<dbReference type="Proteomes" id="UP000050443">
    <property type="component" value="Unassembled WGS sequence"/>
</dbReference>
<dbReference type="InterPro" id="IPR003593">
    <property type="entry name" value="AAA+_ATPase"/>
</dbReference>
<proteinExistence type="predicted"/>
<dbReference type="SUPFAM" id="SSF55781">
    <property type="entry name" value="GAF domain-like"/>
    <property type="match status" value="1"/>
</dbReference>
<dbReference type="GO" id="GO:0006355">
    <property type="term" value="P:regulation of DNA-templated transcription"/>
    <property type="evidence" value="ECO:0007669"/>
    <property type="project" value="InterPro"/>
</dbReference>
<dbReference type="PROSITE" id="PS00676">
    <property type="entry name" value="SIGMA54_INTERACT_2"/>
    <property type="match status" value="1"/>
</dbReference>
<dbReference type="GO" id="GO:0005524">
    <property type="term" value="F:ATP binding"/>
    <property type="evidence" value="ECO:0007669"/>
    <property type="project" value="UniProtKB-KW"/>
</dbReference>
<dbReference type="Gene3D" id="1.10.8.60">
    <property type="match status" value="1"/>
</dbReference>
<dbReference type="SUPFAM" id="SSF52540">
    <property type="entry name" value="P-loop containing nucleoside triphosphate hydrolases"/>
    <property type="match status" value="1"/>
</dbReference>
<dbReference type="STRING" id="362413.RC62_699"/>
<dbReference type="InterPro" id="IPR009057">
    <property type="entry name" value="Homeodomain-like_sf"/>
</dbReference>
<dbReference type="Pfam" id="PF25601">
    <property type="entry name" value="AAA_lid_14"/>
    <property type="match status" value="1"/>
</dbReference>
<dbReference type="RefSeq" id="WP_055095317.1">
    <property type="nucleotide sequence ID" value="NZ_JRLF01000011.1"/>
</dbReference>
<reference evidence="7 8" key="1">
    <citation type="submission" date="2014-09" db="EMBL/GenBank/DDBJ databases">
        <title>Genome sequence of Flavobacterium aquidurense RC62.</title>
        <authorList>
            <person name="Kim J.F."/>
            <person name="Kwak M.-J."/>
        </authorList>
    </citation>
    <scope>NUCLEOTIDE SEQUENCE [LARGE SCALE GENOMIC DNA]</scope>
    <source>
        <strain evidence="7 8">RC62</strain>
    </source>
</reference>
<comment type="caution">
    <text evidence="7">The sequence shown here is derived from an EMBL/GenBank/DDBJ whole genome shotgun (WGS) entry which is preliminary data.</text>
</comment>
<protein>
    <submittedName>
        <fullName evidence="7">Sigma54 specific transcriptional regulator, Fis family</fullName>
    </submittedName>
</protein>
<dbReference type="InterPro" id="IPR029016">
    <property type="entry name" value="GAF-like_dom_sf"/>
</dbReference>